<evidence type="ECO:0000256" key="1">
    <source>
        <dbReference type="SAM" id="Phobius"/>
    </source>
</evidence>
<sequence length="195" mass="22085">MLKFGKKVTYRPLLVALAFALIPTVAFAFASSNLGLEIGAAVFLFIICVYYLPNLPLIFSYWQVDAEDIQYNDLHKLSRRLLAILFPFKNQLLTIHIKDITSITIDGLEKPVEQASFALPYSVPYAIMTPAISIIKNPVTLTFQMNDGQSIELNVSRDYAYNKKETIKKLNQFINSLDDIPVVDRKNSKIHLTTI</sequence>
<keyword evidence="3" id="KW-1185">Reference proteome</keyword>
<keyword evidence="1" id="KW-0472">Membrane</keyword>
<proteinExistence type="predicted"/>
<dbReference type="RefSeq" id="WP_057888226.1">
    <property type="nucleotide sequence ID" value="NZ_AZEZ01000076.1"/>
</dbReference>
<feature type="transmembrane region" description="Helical" evidence="1">
    <location>
        <begin position="38"/>
        <end position="62"/>
    </location>
</feature>
<evidence type="ECO:0000313" key="3">
    <source>
        <dbReference type="Proteomes" id="UP000050872"/>
    </source>
</evidence>
<accession>A0A0R1QG92</accession>
<keyword evidence="1" id="KW-0812">Transmembrane</keyword>
<organism evidence="2 3">
    <name type="scientific">Companilactobacillus mindensis DSM 14500</name>
    <dbReference type="NCBI Taxonomy" id="1423770"/>
    <lineage>
        <taxon>Bacteria</taxon>
        <taxon>Bacillati</taxon>
        <taxon>Bacillota</taxon>
        <taxon>Bacilli</taxon>
        <taxon>Lactobacillales</taxon>
        <taxon>Lactobacillaceae</taxon>
        <taxon>Companilactobacillus</taxon>
    </lineage>
</organism>
<protein>
    <submittedName>
        <fullName evidence="2">Uncharacterized protein</fullName>
    </submittedName>
</protein>
<comment type="caution">
    <text evidence="2">The sequence shown here is derived from an EMBL/GenBank/DDBJ whole genome shotgun (WGS) entry which is preliminary data.</text>
</comment>
<dbReference type="Proteomes" id="UP000050872">
    <property type="component" value="Unassembled WGS sequence"/>
</dbReference>
<evidence type="ECO:0000313" key="2">
    <source>
        <dbReference type="EMBL" id="KRL43585.1"/>
    </source>
</evidence>
<dbReference type="AlphaFoldDB" id="A0A0R1QG92"/>
<dbReference type="OrthoDB" id="2310386at2"/>
<dbReference type="STRING" id="1423770.FD29_GL000730"/>
<dbReference type="PATRIC" id="fig|1423770.3.peg.751"/>
<keyword evidence="1" id="KW-1133">Transmembrane helix</keyword>
<name>A0A0R1QG92_9LACO</name>
<dbReference type="EMBL" id="AZEZ01000076">
    <property type="protein sequence ID" value="KRL43585.1"/>
    <property type="molecule type" value="Genomic_DNA"/>
</dbReference>
<gene>
    <name evidence="2" type="ORF">FD29_GL000730</name>
</gene>
<reference evidence="2 3" key="1">
    <citation type="journal article" date="2015" name="Genome Announc.">
        <title>Expanding the biotechnology potential of lactobacilli through comparative genomics of 213 strains and associated genera.</title>
        <authorList>
            <person name="Sun Z."/>
            <person name="Harris H.M."/>
            <person name="McCann A."/>
            <person name="Guo C."/>
            <person name="Argimon S."/>
            <person name="Zhang W."/>
            <person name="Yang X."/>
            <person name="Jeffery I.B."/>
            <person name="Cooney J.C."/>
            <person name="Kagawa T.F."/>
            <person name="Liu W."/>
            <person name="Song Y."/>
            <person name="Salvetti E."/>
            <person name="Wrobel A."/>
            <person name="Rasinkangas P."/>
            <person name="Parkhill J."/>
            <person name="Rea M.C."/>
            <person name="O'Sullivan O."/>
            <person name="Ritari J."/>
            <person name="Douillard F.P."/>
            <person name="Paul Ross R."/>
            <person name="Yang R."/>
            <person name="Briner A.E."/>
            <person name="Felis G.E."/>
            <person name="de Vos W.M."/>
            <person name="Barrangou R."/>
            <person name="Klaenhammer T.R."/>
            <person name="Caufield P.W."/>
            <person name="Cui Y."/>
            <person name="Zhang H."/>
            <person name="O'Toole P.W."/>
        </authorList>
    </citation>
    <scope>NUCLEOTIDE SEQUENCE [LARGE SCALE GENOMIC DNA]</scope>
    <source>
        <strain evidence="2 3">DSM 14500</strain>
    </source>
</reference>